<evidence type="ECO:0000256" key="2">
    <source>
        <dbReference type="ARBA" id="ARBA00006275"/>
    </source>
</evidence>
<evidence type="ECO:0000259" key="8">
    <source>
        <dbReference type="Pfam" id="PF14322"/>
    </source>
</evidence>
<dbReference type="RefSeq" id="WP_231007012.1">
    <property type="nucleotide sequence ID" value="NZ_JAJNEC010000005.1"/>
</dbReference>
<dbReference type="Proteomes" id="UP001199816">
    <property type="component" value="Unassembled WGS sequence"/>
</dbReference>
<dbReference type="PROSITE" id="PS51257">
    <property type="entry name" value="PROKAR_LIPOPROTEIN"/>
    <property type="match status" value="1"/>
</dbReference>
<feature type="signal peptide" evidence="6">
    <location>
        <begin position="1"/>
        <end position="19"/>
    </location>
</feature>
<dbReference type="Gene3D" id="1.25.40.390">
    <property type="match status" value="1"/>
</dbReference>
<evidence type="ECO:0000256" key="4">
    <source>
        <dbReference type="ARBA" id="ARBA00023136"/>
    </source>
</evidence>
<evidence type="ECO:0000259" key="7">
    <source>
        <dbReference type="Pfam" id="PF07980"/>
    </source>
</evidence>
<feature type="domain" description="SusD-like N-terminal" evidence="8">
    <location>
        <begin position="86"/>
        <end position="232"/>
    </location>
</feature>
<feature type="domain" description="RagB/SusD" evidence="7">
    <location>
        <begin position="281"/>
        <end position="488"/>
    </location>
</feature>
<sequence length="509" mass="57281">MKKNIFPVLAFTLATGLLSCSKSNLTQLAPDQLTTDNYWISKDKALSGLAAAYSQLESFTGWDNYVEARSVREFYREDYIAPGEDAYNYSWWMDHYNFSFTSGNYAIDLLWRDNYRGLNLTNQVLEGIERIPAGSIDDAGKKQIIAEAKFLRAYYHFKLLTNFDKIILRDKVPVSEADLAKGLSERKDAYDMILADLSAAVPDLPLKSERPAAEQGRITKGAAQAYIGKVNLYRASEDAANAATYYTNAANSLKTVINSNEYQIDPDFLSMFNGTTKNGVESIFELQQTADASNGAYYRSFLSDWVAASDLGGYGEIYGTQRLLTEMKKEGKVATGGLYDPRSYGTVYFEDSYFNDATNPRVYGDTYNNVFGNGKNIIAFRKWIPPTPDRIGRSNAINVPLMRYADVMLLYAEALNESGKPAEAVPVINSLRKQRSNMPALNISSKQEVFNAIVHERVMEFTLESSRFYDLRRWGLLAKNMQEAGRTFSADKAYYPLPLKETLNNPQTK</sequence>
<evidence type="ECO:0000256" key="1">
    <source>
        <dbReference type="ARBA" id="ARBA00004442"/>
    </source>
</evidence>
<keyword evidence="10" id="KW-1185">Reference proteome</keyword>
<dbReference type="InterPro" id="IPR012944">
    <property type="entry name" value="SusD_RagB_dom"/>
</dbReference>
<dbReference type="Pfam" id="PF07980">
    <property type="entry name" value="SusD_RagB"/>
    <property type="match status" value="1"/>
</dbReference>
<evidence type="ECO:0000256" key="3">
    <source>
        <dbReference type="ARBA" id="ARBA00022729"/>
    </source>
</evidence>
<accession>A0ABS8PUR7</accession>
<organism evidence="9 10">
    <name type="scientific">Niabella pedocola</name>
    <dbReference type="NCBI Taxonomy" id="1752077"/>
    <lineage>
        <taxon>Bacteria</taxon>
        <taxon>Pseudomonadati</taxon>
        <taxon>Bacteroidota</taxon>
        <taxon>Chitinophagia</taxon>
        <taxon>Chitinophagales</taxon>
        <taxon>Chitinophagaceae</taxon>
        <taxon>Niabella</taxon>
    </lineage>
</organism>
<reference evidence="9 10" key="1">
    <citation type="submission" date="2021-11" db="EMBL/GenBank/DDBJ databases">
        <title>Genomic of Niabella pedocola.</title>
        <authorList>
            <person name="Wu T."/>
        </authorList>
    </citation>
    <scope>NUCLEOTIDE SEQUENCE [LARGE SCALE GENOMIC DNA]</scope>
    <source>
        <strain evidence="9 10">JCM 31011</strain>
    </source>
</reference>
<name>A0ABS8PUR7_9BACT</name>
<evidence type="ECO:0000313" key="9">
    <source>
        <dbReference type="EMBL" id="MCD2424803.1"/>
    </source>
</evidence>
<proteinExistence type="inferred from homology"/>
<dbReference type="InterPro" id="IPR011990">
    <property type="entry name" value="TPR-like_helical_dom_sf"/>
</dbReference>
<protein>
    <submittedName>
        <fullName evidence="9">RagB/SusD family nutrient uptake outer membrane protein</fullName>
    </submittedName>
</protein>
<comment type="similarity">
    <text evidence="2">Belongs to the SusD family.</text>
</comment>
<dbReference type="EMBL" id="JAJNEC010000005">
    <property type="protein sequence ID" value="MCD2424803.1"/>
    <property type="molecule type" value="Genomic_DNA"/>
</dbReference>
<dbReference type="SUPFAM" id="SSF48452">
    <property type="entry name" value="TPR-like"/>
    <property type="match status" value="1"/>
</dbReference>
<evidence type="ECO:0000256" key="5">
    <source>
        <dbReference type="ARBA" id="ARBA00023237"/>
    </source>
</evidence>
<feature type="chain" id="PRO_5046661821" evidence="6">
    <location>
        <begin position="20"/>
        <end position="509"/>
    </location>
</feature>
<comment type="subcellular location">
    <subcellularLocation>
        <location evidence="1">Cell outer membrane</location>
    </subcellularLocation>
</comment>
<keyword evidence="3 6" id="KW-0732">Signal</keyword>
<keyword evidence="5" id="KW-0998">Cell outer membrane</keyword>
<evidence type="ECO:0000256" key="6">
    <source>
        <dbReference type="SAM" id="SignalP"/>
    </source>
</evidence>
<keyword evidence="4" id="KW-0472">Membrane</keyword>
<dbReference type="InterPro" id="IPR033985">
    <property type="entry name" value="SusD-like_N"/>
</dbReference>
<gene>
    <name evidence="9" type="ORF">LQ567_18620</name>
</gene>
<comment type="caution">
    <text evidence="9">The sequence shown here is derived from an EMBL/GenBank/DDBJ whole genome shotgun (WGS) entry which is preliminary data.</text>
</comment>
<evidence type="ECO:0000313" key="10">
    <source>
        <dbReference type="Proteomes" id="UP001199816"/>
    </source>
</evidence>
<dbReference type="Pfam" id="PF14322">
    <property type="entry name" value="SusD-like_3"/>
    <property type="match status" value="1"/>
</dbReference>